<evidence type="ECO:0000313" key="2">
    <source>
        <dbReference type="Proteomes" id="UP000321720"/>
    </source>
</evidence>
<dbReference type="AlphaFoldDB" id="A0A511J9M9"/>
<keyword evidence="2" id="KW-1185">Reference proteome</keyword>
<dbReference type="EMBL" id="BJWG01000005">
    <property type="protein sequence ID" value="GEL94690.1"/>
    <property type="molecule type" value="Genomic_DNA"/>
</dbReference>
<reference evidence="1 2" key="1">
    <citation type="submission" date="2019-07" db="EMBL/GenBank/DDBJ databases">
        <title>Whole genome shotgun sequence of Cellulomonas composti NBRC 100758.</title>
        <authorList>
            <person name="Hosoyama A."/>
            <person name="Uohara A."/>
            <person name="Ohji S."/>
            <person name="Ichikawa N."/>
        </authorList>
    </citation>
    <scope>NUCLEOTIDE SEQUENCE [LARGE SCALE GENOMIC DNA]</scope>
    <source>
        <strain evidence="1 2">NBRC 100758</strain>
    </source>
</reference>
<accession>A0A511J9M9</accession>
<dbReference type="Proteomes" id="UP000321720">
    <property type="component" value="Unassembled WGS sequence"/>
</dbReference>
<comment type="caution">
    <text evidence="1">The sequence shown here is derived from an EMBL/GenBank/DDBJ whole genome shotgun (WGS) entry which is preliminary data.</text>
</comment>
<proteinExistence type="predicted"/>
<sequence length="189" mass="20583">MRSMLSDDPNNERAFMALAEIVRRRAAETGPDGDPLTAPQDEVERQRAADLAVWALGEELAGNPRAWYPLIEVARLSVRDDHEGTLRRLTTAAERDPSGQALVAGLALLRSAGQPVEALGLGVGHWRPREHVPEVARELVLASIEAGRPLEAKQHIAALDLHPDRKAVAPLREELVRTLAEAEQSIPGT</sequence>
<evidence type="ECO:0000313" key="1">
    <source>
        <dbReference type="EMBL" id="GEL94690.1"/>
    </source>
</evidence>
<gene>
    <name evidence="1" type="ORF">CCO02nite_13480</name>
</gene>
<name>A0A511J9M9_9CELL</name>
<organism evidence="1 2">
    <name type="scientific">Cellulomonas composti</name>
    <dbReference type="NCBI Taxonomy" id="266130"/>
    <lineage>
        <taxon>Bacteria</taxon>
        <taxon>Bacillati</taxon>
        <taxon>Actinomycetota</taxon>
        <taxon>Actinomycetes</taxon>
        <taxon>Micrococcales</taxon>
        <taxon>Cellulomonadaceae</taxon>
        <taxon>Cellulomonas</taxon>
    </lineage>
</organism>
<protein>
    <submittedName>
        <fullName evidence="1">Uncharacterized protein</fullName>
    </submittedName>
</protein>